<dbReference type="SUPFAM" id="SSF52317">
    <property type="entry name" value="Class I glutamine amidotransferase-like"/>
    <property type="match status" value="1"/>
</dbReference>
<accession>A0A3G3IG16</accession>
<dbReference type="GO" id="GO:0006526">
    <property type="term" value="P:L-arginine biosynthetic process"/>
    <property type="evidence" value="ECO:0007669"/>
    <property type="project" value="UniProtKB-UniRule"/>
</dbReference>
<keyword evidence="6 12" id="KW-0547">Nucleotide-binding</keyword>
<evidence type="ECO:0000256" key="11">
    <source>
        <dbReference type="ARBA" id="ARBA00049285"/>
    </source>
</evidence>
<evidence type="ECO:0000313" key="14">
    <source>
        <dbReference type="EMBL" id="AYQ54669.1"/>
    </source>
</evidence>
<gene>
    <name evidence="12" type="primary">carA</name>
    <name evidence="14" type="ORF">BKD89_02455</name>
</gene>
<comment type="pathway">
    <text evidence="2 12">Amino-acid biosynthesis; L-arginine biosynthesis; carbamoyl phosphate from bicarbonate: step 1/1.</text>
</comment>
<dbReference type="AlphaFoldDB" id="A0A3G3IG16"/>
<dbReference type="HAMAP" id="MF_01209">
    <property type="entry name" value="CPSase_S_chain"/>
    <property type="match status" value="1"/>
</dbReference>
<dbReference type="InterPro" id="IPR017926">
    <property type="entry name" value="GATASE"/>
</dbReference>
<dbReference type="InterPro" id="IPR029062">
    <property type="entry name" value="Class_I_gatase-like"/>
</dbReference>
<feature type="active site" description="Nucleophile" evidence="12">
    <location>
        <position position="252"/>
    </location>
</feature>
<dbReference type="Proteomes" id="UP000273278">
    <property type="component" value="Chromosome"/>
</dbReference>
<dbReference type="InterPro" id="IPR002474">
    <property type="entry name" value="CarbamoylP_synth_ssu_N"/>
</dbReference>
<evidence type="ECO:0000256" key="3">
    <source>
        <dbReference type="ARBA" id="ARBA00007800"/>
    </source>
</evidence>
<dbReference type="PANTHER" id="PTHR43418">
    <property type="entry name" value="MULTIFUNCTIONAL TRYPTOPHAN BIOSYNTHESIS PROTEIN-RELATED"/>
    <property type="match status" value="1"/>
</dbReference>
<evidence type="ECO:0000313" key="15">
    <source>
        <dbReference type="Proteomes" id="UP000273278"/>
    </source>
</evidence>
<dbReference type="InterPro" id="IPR050472">
    <property type="entry name" value="Anth_synth/Amidotransfase"/>
</dbReference>
<dbReference type="GO" id="GO:0044205">
    <property type="term" value="P:'de novo' UMP biosynthetic process"/>
    <property type="evidence" value="ECO:0007669"/>
    <property type="project" value="UniProtKB-UniRule"/>
</dbReference>
<proteinExistence type="inferred from homology"/>
<dbReference type="InterPro" id="IPR035686">
    <property type="entry name" value="CPSase_GATase1"/>
</dbReference>
<feature type="binding site" evidence="12">
    <location>
        <position position="256"/>
    </location>
    <ligand>
        <name>L-glutamine</name>
        <dbReference type="ChEBI" id="CHEBI:58359"/>
    </ligand>
</feature>
<dbReference type="GO" id="GO:0006541">
    <property type="term" value="P:glutamine metabolic process"/>
    <property type="evidence" value="ECO:0007669"/>
    <property type="project" value="InterPro"/>
</dbReference>
<keyword evidence="4 12" id="KW-0055">Arginine biosynthesis</keyword>
<feature type="active site" evidence="12">
    <location>
        <position position="335"/>
    </location>
</feature>
<feature type="binding site" evidence="12">
    <location>
        <position position="295"/>
    </location>
    <ligand>
        <name>L-glutamine</name>
        <dbReference type="ChEBI" id="CHEBI:58359"/>
    </ligand>
</feature>
<feature type="active site" evidence="12">
    <location>
        <position position="337"/>
    </location>
</feature>
<name>A0A3G3IG16_9ARCH</name>
<comment type="catalytic activity">
    <reaction evidence="11 12">
        <text>L-glutamine + H2O = L-glutamate + NH4(+)</text>
        <dbReference type="Rhea" id="RHEA:15889"/>
        <dbReference type="ChEBI" id="CHEBI:15377"/>
        <dbReference type="ChEBI" id="CHEBI:28938"/>
        <dbReference type="ChEBI" id="CHEBI:29985"/>
        <dbReference type="ChEBI" id="CHEBI:58359"/>
    </reaction>
</comment>
<dbReference type="UniPathway" id="UPA00068">
    <property type="reaction ID" value="UER00171"/>
</dbReference>
<evidence type="ECO:0000256" key="6">
    <source>
        <dbReference type="ARBA" id="ARBA00022741"/>
    </source>
</evidence>
<dbReference type="SUPFAM" id="SSF52021">
    <property type="entry name" value="Carbamoyl phosphate synthetase, small subunit N-terminal domain"/>
    <property type="match status" value="1"/>
</dbReference>
<dbReference type="PROSITE" id="PS51273">
    <property type="entry name" value="GATASE_TYPE_1"/>
    <property type="match status" value="1"/>
</dbReference>
<dbReference type="OMA" id="CFSVQYH"/>
<dbReference type="PANTHER" id="PTHR43418:SF7">
    <property type="entry name" value="CARBAMOYL-PHOSPHATE SYNTHASE SMALL CHAIN"/>
    <property type="match status" value="1"/>
</dbReference>
<evidence type="ECO:0000256" key="9">
    <source>
        <dbReference type="ARBA" id="ARBA00022975"/>
    </source>
</evidence>
<keyword evidence="7 12" id="KW-0067">ATP-binding</keyword>
<dbReference type="GO" id="GO:0004088">
    <property type="term" value="F:carbamoyl-phosphate synthase (glutamine-hydrolyzing) activity"/>
    <property type="evidence" value="ECO:0007669"/>
    <property type="project" value="UniProtKB-UniRule"/>
</dbReference>
<evidence type="ECO:0000256" key="8">
    <source>
        <dbReference type="ARBA" id="ARBA00022962"/>
    </source>
</evidence>
<comment type="similarity">
    <text evidence="3 12">Belongs to the CarA family.</text>
</comment>
<evidence type="ECO:0000256" key="10">
    <source>
        <dbReference type="ARBA" id="ARBA00048816"/>
    </source>
</evidence>
<dbReference type="SMART" id="SM01097">
    <property type="entry name" value="CPSase_sm_chain"/>
    <property type="match status" value="1"/>
</dbReference>
<evidence type="ECO:0000256" key="5">
    <source>
        <dbReference type="ARBA" id="ARBA00022598"/>
    </source>
</evidence>
<comment type="function">
    <text evidence="12">Small subunit of the glutamine-dependent carbamoyl phosphate synthetase (CPSase). CPSase catalyzes the formation of carbamoyl phosphate from the ammonia moiety of glutamine, carbonate, and phosphate donated by ATP, constituting the first step of 2 biosynthetic pathways, one leading to arginine and/or urea and the other to pyrimidine nucleotides. The small subunit (glutamine amidotransferase) binds and cleaves glutamine to supply the large subunit with the substrate ammonia.</text>
</comment>
<comment type="pathway">
    <text evidence="1 12">Pyrimidine metabolism; UMP biosynthesis via de novo pathway; (S)-dihydroorotate from bicarbonate: step 1/3.</text>
</comment>
<dbReference type="RefSeq" id="WP_015504392.1">
    <property type="nucleotide sequence ID" value="NZ_CAYARL010000024.1"/>
</dbReference>
<comment type="catalytic activity">
    <reaction evidence="10 12">
        <text>hydrogencarbonate + L-glutamine + 2 ATP + H2O = carbamoyl phosphate + L-glutamate + 2 ADP + phosphate + 2 H(+)</text>
        <dbReference type="Rhea" id="RHEA:18633"/>
        <dbReference type="ChEBI" id="CHEBI:15377"/>
        <dbReference type="ChEBI" id="CHEBI:15378"/>
        <dbReference type="ChEBI" id="CHEBI:17544"/>
        <dbReference type="ChEBI" id="CHEBI:29985"/>
        <dbReference type="ChEBI" id="CHEBI:30616"/>
        <dbReference type="ChEBI" id="CHEBI:43474"/>
        <dbReference type="ChEBI" id="CHEBI:58228"/>
        <dbReference type="ChEBI" id="CHEBI:58359"/>
        <dbReference type="ChEBI" id="CHEBI:456216"/>
        <dbReference type="EC" id="6.3.5.5"/>
    </reaction>
</comment>
<evidence type="ECO:0000256" key="4">
    <source>
        <dbReference type="ARBA" id="ARBA00022571"/>
    </source>
</evidence>
<dbReference type="PRINTS" id="PR00099">
    <property type="entry name" value="CPSGATASE"/>
</dbReference>
<feature type="domain" description="Carbamoyl-phosphate synthase small subunit N-terminal" evidence="13">
    <location>
        <begin position="2"/>
        <end position="132"/>
    </location>
</feature>
<feature type="binding site" evidence="12">
    <location>
        <position position="292"/>
    </location>
    <ligand>
        <name>L-glutamine</name>
        <dbReference type="ChEBI" id="CHEBI:58359"/>
    </ligand>
</feature>
<dbReference type="InterPro" id="IPR006274">
    <property type="entry name" value="CarbamoylP_synth_ssu"/>
</dbReference>
<protein>
    <recommendedName>
        <fullName evidence="12">Carbamoyl phosphate synthase small chain</fullName>
        <ecNumber evidence="12">6.3.5.5</ecNumber>
    </recommendedName>
    <alternativeName>
        <fullName evidence="12">Carbamoyl phosphate synthetase glutamine chain</fullName>
    </alternativeName>
</protein>
<evidence type="ECO:0000256" key="2">
    <source>
        <dbReference type="ARBA" id="ARBA00005077"/>
    </source>
</evidence>
<dbReference type="PRINTS" id="PR00096">
    <property type="entry name" value="GATASE"/>
</dbReference>
<dbReference type="Gene3D" id="3.40.50.880">
    <property type="match status" value="1"/>
</dbReference>
<feature type="binding site" evidence="12">
    <location>
        <position position="253"/>
    </location>
    <ligand>
        <name>L-glutamine</name>
        <dbReference type="ChEBI" id="CHEBI:58359"/>
    </ligand>
</feature>
<organism evidence="14 15">
    <name type="scientific">Methanomethylophilus alvi</name>
    <dbReference type="NCBI Taxonomy" id="1291540"/>
    <lineage>
        <taxon>Archaea</taxon>
        <taxon>Methanobacteriati</taxon>
        <taxon>Thermoplasmatota</taxon>
        <taxon>Thermoplasmata</taxon>
        <taxon>Methanomassiliicoccales</taxon>
        <taxon>Methanomethylophilaceae</taxon>
        <taxon>Methanomethylophilus</taxon>
    </lineage>
</organism>
<reference evidence="14 15" key="1">
    <citation type="submission" date="2016-10" db="EMBL/GenBank/DDBJ databases">
        <title>Complete genome of the TMA-utilizing, human hosted archaeon Methanomethylophilus alvus Gen. nov, sp. nov., strain Mx-05, derived from a pure culture.</title>
        <authorList>
            <person name="Brugere J.-F."/>
            <person name="Ben Hania W."/>
            <person name="Chaudhary P.P."/>
            <person name="Gaci N."/>
            <person name="Borrel G."/>
            <person name="Cao Van Tuat L."/>
            <person name="Fardeau M.-L."/>
            <person name="Harris H.M.B."/>
            <person name="O'Toole P.W."/>
            <person name="Ollivier B."/>
        </authorList>
    </citation>
    <scope>NUCLEOTIDE SEQUENCE [LARGE SCALE GENOMIC DNA]</scope>
    <source>
        <strain evidence="14 15">Mx-05</strain>
    </source>
</reference>
<dbReference type="Pfam" id="PF00117">
    <property type="entry name" value="GATase"/>
    <property type="match status" value="1"/>
</dbReference>
<feature type="binding site" evidence="12">
    <location>
        <position position="46"/>
    </location>
    <ligand>
        <name>L-glutamine</name>
        <dbReference type="ChEBI" id="CHEBI:58359"/>
    </ligand>
</feature>
<dbReference type="InterPro" id="IPR036480">
    <property type="entry name" value="CarbP_synth_ssu_N_sf"/>
</dbReference>
<dbReference type="EC" id="6.3.5.5" evidence="12"/>
<dbReference type="GO" id="GO:0006207">
    <property type="term" value="P:'de novo' pyrimidine nucleobase biosynthetic process"/>
    <property type="evidence" value="ECO:0007669"/>
    <property type="project" value="InterPro"/>
</dbReference>
<evidence type="ECO:0000256" key="1">
    <source>
        <dbReference type="ARBA" id="ARBA00004812"/>
    </source>
</evidence>
<dbReference type="EMBL" id="CP017686">
    <property type="protein sequence ID" value="AYQ54669.1"/>
    <property type="molecule type" value="Genomic_DNA"/>
</dbReference>
<feature type="region of interest" description="CPSase" evidence="12">
    <location>
        <begin position="1"/>
        <end position="174"/>
    </location>
</feature>
<evidence type="ECO:0000256" key="12">
    <source>
        <dbReference type="HAMAP-Rule" id="MF_01209"/>
    </source>
</evidence>
<dbReference type="Pfam" id="PF00988">
    <property type="entry name" value="CPSase_sm_chain"/>
    <property type="match status" value="1"/>
</dbReference>
<dbReference type="NCBIfam" id="TIGR01368">
    <property type="entry name" value="CPSaseIIsmall"/>
    <property type="match status" value="1"/>
</dbReference>
<keyword evidence="9 12" id="KW-0665">Pyrimidine biosynthesis</keyword>
<comment type="subunit">
    <text evidence="12">Composed of two chains; the small (or glutamine) chain promotes the hydrolysis of glutamine to ammonia, which is used by the large (or ammonia) chain to synthesize carbamoyl phosphate. Tetramer of heterodimers (alpha,beta)4.</text>
</comment>
<keyword evidence="12" id="KW-0028">Amino-acid biosynthesis</keyword>
<dbReference type="GO" id="GO:0005524">
    <property type="term" value="F:ATP binding"/>
    <property type="evidence" value="ECO:0007669"/>
    <property type="project" value="UniProtKB-UniRule"/>
</dbReference>
<dbReference type="NCBIfam" id="NF009475">
    <property type="entry name" value="PRK12838.1"/>
    <property type="match status" value="1"/>
</dbReference>
<sequence>MARSYLVLEDGTVYEGEPFGYRSDAFGEVVFATGMCGYQESLTDPSYQGQILVMTFPLIGNYGTTDDFYQSDKVHARAVVVREYCKEPSDMYAGKTIDEFLRDNKVPGISGIDTRDLVIKIRNGGTLKGAVTEDRESIPDLVEKLKAAPAPSEGNLVGEVSCKTVQRFDENKEITVGLLDCGEKGGILRDLRSRYNVIMFPYDTPADVIIESKVQGVLLSNGPGDPSHPMILKHTARTVADLSSQLPLFGICFGNQVTALALGGKTYKMKFGHRGCNQPVMYEGRVYITSQNHGFAVDDGSLEGTGLVADQFNVNDRTVEGMRHKDLPIFTSQYHPEASPGPWDTSFLFDRFGKVIKEGHL</sequence>
<evidence type="ECO:0000256" key="7">
    <source>
        <dbReference type="ARBA" id="ARBA00022840"/>
    </source>
</evidence>
<feature type="binding site" evidence="12">
    <location>
        <position position="294"/>
    </location>
    <ligand>
        <name>L-glutamine</name>
        <dbReference type="ChEBI" id="CHEBI:58359"/>
    </ligand>
</feature>
<keyword evidence="5 12" id="KW-0436">Ligase</keyword>
<dbReference type="UniPathway" id="UPA00070">
    <property type="reaction ID" value="UER00115"/>
</dbReference>
<dbReference type="FunFam" id="3.50.30.20:FF:000001">
    <property type="entry name" value="Carbamoyl-phosphate synthase small chain"/>
    <property type="match status" value="1"/>
</dbReference>
<feature type="binding site" evidence="12">
    <location>
        <position position="222"/>
    </location>
    <ligand>
        <name>L-glutamine</name>
        <dbReference type="ChEBI" id="CHEBI:58359"/>
    </ligand>
</feature>
<dbReference type="GO" id="GO:0004359">
    <property type="term" value="F:glutaminase activity"/>
    <property type="evidence" value="ECO:0007669"/>
    <property type="project" value="RHEA"/>
</dbReference>
<dbReference type="Gene3D" id="3.50.30.20">
    <property type="entry name" value="Carbamoyl-phosphate synthase small subunit, N-terminal domain"/>
    <property type="match status" value="1"/>
</dbReference>
<evidence type="ECO:0000259" key="13">
    <source>
        <dbReference type="SMART" id="SM01097"/>
    </source>
</evidence>
<feature type="binding site" evidence="12">
    <location>
        <position position="224"/>
    </location>
    <ligand>
        <name>L-glutamine</name>
        <dbReference type="ChEBI" id="CHEBI:58359"/>
    </ligand>
</feature>
<keyword evidence="8 12" id="KW-0315">Glutamine amidotransferase</keyword>
<dbReference type="CDD" id="cd01744">
    <property type="entry name" value="GATase1_CPSase"/>
    <property type="match status" value="1"/>
</dbReference>
<dbReference type="GeneID" id="41321293"/>